<proteinExistence type="predicted"/>
<dbReference type="Proteomes" id="UP001515480">
    <property type="component" value="Unassembled WGS sequence"/>
</dbReference>
<comment type="caution">
    <text evidence="2">The sequence shown here is derived from an EMBL/GenBank/DDBJ whole genome shotgun (WGS) entry which is preliminary data.</text>
</comment>
<reference evidence="2 3" key="1">
    <citation type="journal article" date="2024" name="Science">
        <title>Giant polyketide synthase enzymes in the biosynthesis of giant marine polyether toxins.</title>
        <authorList>
            <person name="Fallon T.R."/>
            <person name="Shende V.V."/>
            <person name="Wierzbicki I.H."/>
            <person name="Pendleton A.L."/>
            <person name="Watervoot N.F."/>
            <person name="Auber R.P."/>
            <person name="Gonzalez D.J."/>
            <person name="Wisecaver J.H."/>
            <person name="Moore B.S."/>
        </authorList>
    </citation>
    <scope>NUCLEOTIDE SEQUENCE [LARGE SCALE GENOMIC DNA]</scope>
    <source>
        <strain evidence="2 3">12B1</strain>
    </source>
</reference>
<feature type="region of interest" description="Disordered" evidence="1">
    <location>
        <begin position="199"/>
        <end position="230"/>
    </location>
</feature>
<organism evidence="2 3">
    <name type="scientific">Prymnesium parvum</name>
    <name type="common">Toxic golden alga</name>
    <dbReference type="NCBI Taxonomy" id="97485"/>
    <lineage>
        <taxon>Eukaryota</taxon>
        <taxon>Haptista</taxon>
        <taxon>Haptophyta</taxon>
        <taxon>Prymnesiophyceae</taxon>
        <taxon>Prymnesiales</taxon>
        <taxon>Prymnesiaceae</taxon>
        <taxon>Prymnesium</taxon>
    </lineage>
</organism>
<evidence type="ECO:0000313" key="2">
    <source>
        <dbReference type="EMBL" id="KAL1522900.1"/>
    </source>
</evidence>
<keyword evidence="3" id="KW-1185">Reference proteome</keyword>
<name>A0AB34JLF6_PRYPA</name>
<dbReference type="EMBL" id="JBGBPQ010000006">
    <property type="protein sequence ID" value="KAL1522900.1"/>
    <property type="molecule type" value="Genomic_DNA"/>
</dbReference>
<feature type="region of interest" description="Disordered" evidence="1">
    <location>
        <begin position="156"/>
        <end position="177"/>
    </location>
</feature>
<feature type="region of interest" description="Disordered" evidence="1">
    <location>
        <begin position="297"/>
        <end position="317"/>
    </location>
</feature>
<protein>
    <submittedName>
        <fullName evidence="2">Uncharacterized protein</fullName>
    </submittedName>
</protein>
<evidence type="ECO:0000313" key="3">
    <source>
        <dbReference type="Proteomes" id="UP001515480"/>
    </source>
</evidence>
<feature type="region of interest" description="Disordered" evidence="1">
    <location>
        <begin position="331"/>
        <end position="363"/>
    </location>
</feature>
<feature type="region of interest" description="Disordered" evidence="1">
    <location>
        <begin position="56"/>
        <end position="81"/>
    </location>
</feature>
<accession>A0AB34JLF6</accession>
<dbReference type="AlphaFoldDB" id="A0AB34JLF6"/>
<feature type="compositionally biased region" description="Basic and acidic residues" evidence="1">
    <location>
        <begin position="156"/>
        <end position="176"/>
    </location>
</feature>
<evidence type="ECO:0000256" key="1">
    <source>
        <dbReference type="SAM" id="MobiDB-lite"/>
    </source>
</evidence>
<sequence>MDPLERAARALHVARAASASTPPAAELLREGLSLAAPSDRAAERRMPAAVLGHAIVDPTAPPAPTAPPCAASPPQRRAPSRALPTARGCEYLPLSQVRASTAAAARQLDAAPPAEARIRLWHDADAKASVREGLRRAAEEKVMLRASAALRHAAAEVRAKERSTGRPRGEAARTIDADPTEVLLERAAARPVYNAKRRALVLPPRKSRPASAPPRASSPACQPPAPAPPILASAERRLPARGSTPCSSCKYDIRSRAATSYDARIPPCACGAAVLSSPTLVRRGSALAVVLPAGLPRAAHPSRAPPRRPSAAAARPFDIRDDLARRELAARSNAAAPAGVGTIKETKDPTAPPGRCGDRSIDAPIMLDMDPTYRSARSLARASI</sequence>
<feature type="compositionally biased region" description="Pro residues" evidence="1">
    <location>
        <begin position="59"/>
        <end position="71"/>
    </location>
</feature>
<feature type="compositionally biased region" description="Low complexity" evidence="1">
    <location>
        <begin position="209"/>
        <end position="220"/>
    </location>
</feature>
<gene>
    <name evidence="2" type="ORF">AB1Y20_017865</name>
</gene>